<dbReference type="Proteomes" id="UP001200022">
    <property type="component" value="Unassembled WGS sequence"/>
</dbReference>
<comment type="caution">
    <text evidence="2">The sequence shown here is derived from an EMBL/GenBank/DDBJ whole genome shotgun (WGS) entry which is preliminary data.</text>
</comment>
<protein>
    <submittedName>
        <fullName evidence="2">SRPBCC family protein</fullName>
    </submittedName>
</protein>
<dbReference type="RefSeq" id="WP_237232110.1">
    <property type="nucleotide sequence ID" value="NZ_JAKKDV010000005.1"/>
</dbReference>
<feature type="transmembrane region" description="Helical" evidence="1">
    <location>
        <begin position="6"/>
        <end position="23"/>
    </location>
</feature>
<gene>
    <name evidence="2" type="ORF">L3X39_12230</name>
</gene>
<evidence type="ECO:0000256" key="1">
    <source>
        <dbReference type="SAM" id="Phobius"/>
    </source>
</evidence>
<keyword evidence="3" id="KW-1185">Reference proteome</keyword>
<keyword evidence="1" id="KW-1133">Transmembrane helix</keyword>
<sequence>MYIVVYIIVALIVILGFLALIAPKKYDVSRSIIIEKPISEVFNYLKLIKKQNDWSPWKKKDPHMKQEFIGTDGEVGFISKWEGNKDVGVGEQEILRIVENEVIESQLRFFKPWKSQSNAYLKVEDLGNNRTKVIWEFSGKNPIPFNIFMLFFNFEKAVGKDFEEGLASLKIQLEH</sequence>
<evidence type="ECO:0000313" key="3">
    <source>
        <dbReference type="Proteomes" id="UP001200022"/>
    </source>
</evidence>
<organism evidence="2 3">
    <name type="scientific">Flaviramulus multivorans</name>
    <dbReference type="NCBI Taxonomy" id="1304750"/>
    <lineage>
        <taxon>Bacteria</taxon>
        <taxon>Pseudomonadati</taxon>
        <taxon>Bacteroidota</taxon>
        <taxon>Flavobacteriia</taxon>
        <taxon>Flavobacteriales</taxon>
        <taxon>Flavobacteriaceae</taxon>
        <taxon>Flaviramulus</taxon>
    </lineage>
</organism>
<keyword evidence="1" id="KW-0472">Membrane</keyword>
<dbReference type="CDD" id="cd07818">
    <property type="entry name" value="SRPBCC_1"/>
    <property type="match status" value="1"/>
</dbReference>
<dbReference type="InterPro" id="IPR023393">
    <property type="entry name" value="START-like_dom_sf"/>
</dbReference>
<reference evidence="2 3" key="1">
    <citation type="submission" date="2022-01" db="EMBL/GenBank/DDBJ databases">
        <title>Draft genome sequence of Sabulilitoribacter multivorans KCTC 32326.</title>
        <authorList>
            <person name="Oh J.-S."/>
        </authorList>
    </citation>
    <scope>NUCLEOTIDE SEQUENCE [LARGE SCALE GENOMIC DNA]</scope>
    <source>
        <strain evidence="2 3">M-M16</strain>
    </source>
</reference>
<name>A0ABS9ILC1_9FLAO</name>
<evidence type="ECO:0000313" key="2">
    <source>
        <dbReference type="EMBL" id="MCF7561407.1"/>
    </source>
</evidence>
<accession>A0ABS9ILC1</accession>
<dbReference type="SUPFAM" id="SSF55961">
    <property type="entry name" value="Bet v1-like"/>
    <property type="match status" value="1"/>
</dbReference>
<proteinExistence type="predicted"/>
<dbReference type="EMBL" id="JAKKDV010000005">
    <property type="protein sequence ID" value="MCF7561407.1"/>
    <property type="molecule type" value="Genomic_DNA"/>
</dbReference>
<keyword evidence="1" id="KW-0812">Transmembrane</keyword>
<dbReference type="Gene3D" id="3.30.530.20">
    <property type="match status" value="1"/>
</dbReference>